<dbReference type="InterPro" id="IPR027470">
    <property type="entry name" value="Cation_efflux_CTD"/>
</dbReference>
<evidence type="ECO:0000256" key="5">
    <source>
        <dbReference type="ARBA" id="ARBA00022519"/>
    </source>
</evidence>
<evidence type="ECO:0000256" key="4">
    <source>
        <dbReference type="ARBA" id="ARBA00022475"/>
    </source>
</evidence>
<evidence type="ECO:0000259" key="14">
    <source>
        <dbReference type="Pfam" id="PF01545"/>
    </source>
</evidence>
<feature type="domain" description="Cation efflux protein cytoplasmic" evidence="15">
    <location>
        <begin position="175"/>
        <end position="237"/>
    </location>
</feature>
<keyword evidence="6 13" id="KW-0812">Transmembrane</keyword>
<keyword evidence="7" id="KW-0862">Zinc</keyword>
<dbReference type="GO" id="GO:0005385">
    <property type="term" value="F:zinc ion transmembrane transporter activity"/>
    <property type="evidence" value="ECO:0007669"/>
    <property type="project" value="TreeGrafter"/>
</dbReference>
<dbReference type="GO" id="GO:0005886">
    <property type="term" value="C:plasma membrane"/>
    <property type="evidence" value="ECO:0007669"/>
    <property type="project" value="UniProtKB-SubCell"/>
</dbReference>
<dbReference type="InterPro" id="IPR036837">
    <property type="entry name" value="Cation_efflux_CTD_sf"/>
</dbReference>
<evidence type="ECO:0000256" key="10">
    <source>
        <dbReference type="ARBA" id="ARBA00023065"/>
    </source>
</evidence>
<evidence type="ECO:0000256" key="12">
    <source>
        <dbReference type="ARBA" id="ARBA00068925"/>
    </source>
</evidence>
<dbReference type="InterPro" id="IPR027469">
    <property type="entry name" value="Cation_efflux_TMD_sf"/>
</dbReference>
<dbReference type="PANTHER" id="PTHR11562">
    <property type="entry name" value="CATION EFFLUX PROTEIN/ ZINC TRANSPORTER"/>
    <property type="match status" value="1"/>
</dbReference>
<keyword evidence="9 13" id="KW-1133">Transmembrane helix</keyword>
<dbReference type="EMBL" id="LR134156">
    <property type="protein sequence ID" value="VEA78223.1"/>
    <property type="molecule type" value="Genomic_DNA"/>
</dbReference>
<evidence type="ECO:0000256" key="2">
    <source>
        <dbReference type="ARBA" id="ARBA00008873"/>
    </source>
</evidence>
<keyword evidence="5" id="KW-0997">Cell inner membrane</keyword>
<evidence type="ECO:0000256" key="3">
    <source>
        <dbReference type="ARBA" id="ARBA00022448"/>
    </source>
</evidence>
<dbReference type="SUPFAM" id="SSF160240">
    <property type="entry name" value="Cation efflux protein cytoplasmic domain-like"/>
    <property type="match status" value="1"/>
</dbReference>
<accession>A0A3S4G3X6</accession>
<keyword evidence="4" id="KW-1003">Cell membrane</keyword>
<dbReference type="Proteomes" id="UP000275676">
    <property type="component" value="Chromosome"/>
</dbReference>
<keyword evidence="3" id="KW-0813">Transport</keyword>
<feature type="transmembrane region" description="Helical" evidence="13">
    <location>
        <begin position="29"/>
        <end position="54"/>
    </location>
</feature>
<evidence type="ECO:0000256" key="9">
    <source>
        <dbReference type="ARBA" id="ARBA00022989"/>
    </source>
</evidence>
<evidence type="ECO:0000313" key="16">
    <source>
        <dbReference type="EMBL" id="VEA78223.1"/>
    </source>
</evidence>
<dbReference type="InterPro" id="IPR050681">
    <property type="entry name" value="CDF/SLC30A"/>
</dbReference>
<dbReference type="Gene3D" id="1.20.1510.10">
    <property type="entry name" value="Cation efflux protein transmembrane domain"/>
    <property type="match status" value="1"/>
</dbReference>
<evidence type="ECO:0000313" key="17">
    <source>
        <dbReference type="Proteomes" id="UP000275676"/>
    </source>
</evidence>
<comment type="subcellular location">
    <subcellularLocation>
        <location evidence="1">Cell inner membrane</location>
        <topology evidence="1">Multi-pass membrane protein</topology>
    </subcellularLocation>
</comment>
<organism evidence="16 17">
    <name type="scientific">Salmonella enterica subsp. arizonae</name>
    <dbReference type="NCBI Taxonomy" id="59203"/>
    <lineage>
        <taxon>Bacteria</taxon>
        <taxon>Pseudomonadati</taxon>
        <taxon>Pseudomonadota</taxon>
        <taxon>Gammaproteobacteria</taxon>
        <taxon>Enterobacterales</taxon>
        <taxon>Enterobacteriaceae</taxon>
        <taxon>Salmonella</taxon>
    </lineage>
</organism>
<dbReference type="InterPro" id="IPR002524">
    <property type="entry name" value="Cation_efflux"/>
</dbReference>
<dbReference type="PANTHER" id="PTHR11562:SF17">
    <property type="entry name" value="RE54080P-RELATED"/>
    <property type="match status" value="1"/>
</dbReference>
<dbReference type="NCBIfam" id="TIGR01297">
    <property type="entry name" value="CDF"/>
    <property type="match status" value="1"/>
</dbReference>
<protein>
    <recommendedName>
        <fullName evidence="12">Zinc transporter ZitB</fullName>
    </recommendedName>
</protein>
<evidence type="ECO:0000256" key="13">
    <source>
        <dbReference type="SAM" id="Phobius"/>
    </source>
</evidence>
<evidence type="ECO:0000256" key="8">
    <source>
        <dbReference type="ARBA" id="ARBA00022906"/>
    </source>
</evidence>
<evidence type="ECO:0000259" key="15">
    <source>
        <dbReference type="Pfam" id="PF16916"/>
    </source>
</evidence>
<name>A0A3S4G3X6_SALER</name>
<gene>
    <name evidence="16" type="primary">zitB</name>
    <name evidence="16" type="ORF">NCTC10047_04162</name>
</gene>
<evidence type="ECO:0000256" key="11">
    <source>
        <dbReference type="ARBA" id="ARBA00023136"/>
    </source>
</evidence>
<keyword evidence="11 13" id="KW-0472">Membrane</keyword>
<dbReference type="SUPFAM" id="SSF161111">
    <property type="entry name" value="Cation efflux protein transmembrane domain-like"/>
    <property type="match status" value="1"/>
</dbReference>
<proteinExistence type="inferred from homology"/>
<comment type="similarity">
    <text evidence="2">Belongs to the cation diffusion facilitator (CDF) transporter (TC 2.A.4) family. SLC30A subfamily.</text>
</comment>
<evidence type="ECO:0000256" key="1">
    <source>
        <dbReference type="ARBA" id="ARBA00004429"/>
    </source>
</evidence>
<evidence type="ECO:0000256" key="6">
    <source>
        <dbReference type="ARBA" id="ARBA00022692"/>
    </source>
</evidence>
<dbReference type="FunFam" id="1.20.1510.10:FF:000016">
    <property type="entry name" value="Zinc transporter ZitB"/>
    <property type="match status" value="1"/>
</dbReference>
<dbReference type="InterPro" id="IPR058533">
    <property type="entry name" value="Cation_efflux_TM"/>
</dbReference>
<feature type="domain" description="Cation efflux protein transmembrane" evidence="14">
    <location>
        <begin position="1"/>
        <end position="160"/>
    </location>
</feature>
<keyword evidence="8" id="KW-0864">Zinc transport</keyword>
<dbReference type="AlphaFoldDB" id="A0A3S4G3X6"/>
<dbReference type="NCBIfam" id="NF002923">
    <property type="entry name" value="PRK03557.1"/>
    <property type="match status" value="1"/>
</dbReference>
<dbReference type="Pfam" id="PF16916">
    <property type="entry name" value="ZT_dimer"/>
    <property type="match status" value="1"/>
</dbReference>
<dbReference type="Pfam" id="PF01545">
    <property type="entry name" value="Cation_efflux"/>
    <property type="match status" value="1"/>
</dbReference>
<feature type="transmembrane region" description="Helical" evidence="13">
    <location>
        <begin position="66"/>
        <end position="89"/>
    </location>
</feature>
<keyword evidence="10" id="KW-0406">Ion transport</keyword>
<reference evidence="16 17" key="1">
    <citation type="submission" date="2018-12" db="EMBL/GenBank/DDBJ databases">
        <authorList>
            <consortium name="Pathogen Informatics"/>
        </authorList>
    </citation>
    <scope>NUCLEOTIDE SEQUENCE [LARGE SCALE GENOMIC DNA]</scope>
    <source>
        <strain evidence="16 17">NCTC10047</strain>
    </source>
</reference>
<sequence length="259" mass="28857">MLTDAAALLFALLAVQFSRRPPTVRHTFGWLRLTTLAAFVNAIALVVITLLIVWEAIERFYTPRPVAGSLMMVIAVAGLLANLFAFWILHRGSDEKNLNVRAAALHVMGDLLGSVGAIAAALIIIWTGWTPADPILSILVSVLVLRSAWRLLKDSVNELLEGAPVSLDINALQRHLSREIPEVRNVHHVHVWMVGEKPVMTLHAQVIPPHNHDALLERIQDFLMHEYHIAHATIQMEYQVCHGPDCHLNQMASGHVHHH</sequence>
<evidence type="ECO:0000256" key="7">
    <source>
        <dbReference type="ARBA" id="ARBA00022833"/>
    </source>
</evidence>